<keyword evidence="2" id="KW-1185">Reference proteome</keyword>
<dbReference type="Proteomes" id="UP000828390">
    <property type="component" value="Unassembled WGS sequence"/>
</dbReference>
<accession>A0A9D4KL36</accession>
<dbReference type="SUPFAM" id="SSF56436">
    <property type="entry name" value="C-type lectin-like"/>
    <property type="match status" value="1"/>
</dbReference>
<comment type="caution">
    <text evidence="1">The sequence shown here is derived from an EMBL/GenBank/DDBJ whole genome shotgun (WGS) entry which is preliminary data.</text>
</comment>
<gene>
    <name evidence="1" type="ORF">DPMN_114983</name>
</gene>
<reference evidence="1" key="2">
    <citation type="submission" date="2020-11" db="EMBL/GenBank/DDBJ databases">
        <authorList>
            <person name="McCartney M.A."/>
            <person name="Auch B."/>
            <person name="Kono T."/>
            <person name="Mallez S."/>
            <person name="Becker A."/>
            <person name="Gohl D.M."/>
            <person name="Silverstein K.A.T."/>
            <person name="Koren S."/>
            <person name="Bechman K.B."/>
            <person name="Herman A."/>
            <person name="Abrahante J.E."/>
            <person name="Garbe J."/>
        </authorList>
    </citation>
    <scope>NUCLEOTIDE SEQUENCE</scope>
    <source>
        <strain evidence="1">Duluth1</strain>
        <tissue evidence="1">Whole animal</tissue>
    </source>
</reference>
<evidence type="ECO:0008006" key="3">
    <source>
        <dbReference type="Google" id="ProtNLM"/>
    </source>
</evidence>
<name>A0A9D4KL36_DREPO</name>
<dbReference type="InterPro" id="IPR016187">
    <property type="entry name" value="CTDL_fold"/>
</dbReference>
<dbReference type="AlphaFoldDB" id="A0A9D4KL36"/>
<dbReference type="Gene3D" id="3.10.100.10">
    <property type="entry name" value="Mannose-Binding Protein A, subunit A"/>
    <property type="match status" value="1"/>
</dbReference>
<dbReference type="EMBL" id="JAIWYP010000004">
    <property type="protein sequence ID" value="KAH3841518.1"/>
    <property type="molecule type" value="Genomic_DNA"/>
</dbReference>
<protein>
    <recommendedName>
        <fullName evidence="3">C-type lectin domain-containing protein</fullName>
    </recommendedName>
</protein>
<dbReference type="InterPro" id="IPR016186">
    <property type="entry name" value="C-type_lectin-like/link_sf"/>
</dbReference>
<sequence length="78" mass="8782">MYCYLPDSTLPTAEPIPSVCDIQQGQEQFQTSCYFYVSTPGNWTDADQGCMTQGSTTALVFTSLEENFFIKFNTSTHF</sequence>
<reference evidence="1" key="1">
    <citation type="journal article" date="2019" name="bioRxiv">
        <title>The Genome of the Zebra Mussel, Dreissena polymorpha: A Resource for Invasive Species Research.</title>
        <authorList>
            <person name="McCartney M.A."/>
            <person name="Auch B."/>
            <person name="Kono T."/>
            <person name="Mallez S."/>
            <person name="Zhang Y."/>
            <person name="Obille A."/>
            <person name="Becker A."/>
            <person name="Abrahante J.E."/>
            <person name="Garbe J."/>
            <person name="Badalamenti J.P."/>
            <person name="Herman A."/>
            <person name="Mangelson H."/>
            <person name="Liachko I."/>
            <person name="Sullivan S."/>
            <person name="Sone E.D."/>
            <person name="Koren S."/>
            <person name="Silverstein K.A.T."/>
            <person name="Beckman K.B."/>
            <person name="Gohl D.M."/>
        </authorList>
    </citation>
    <scope>NUCLEOTIDE SEQUENCE</scope>
    <source>
        <strain evidence="1">Duluth1</strain>
        <tissue evidence="1">Whole animal</tissue>
    </source>
</reference>
<evidence type="ECO:0000313" key="2">
    <source>
        <dbReference type="Proteomes" id="UP000828390"/>
    </source>
</evidence>
<proteinExistence type="predicted"/>
<evidence type="ECO:0000313" key="1">
    <source>
        <dbReference type="EMBL" id="KAH3841518.1"/>
    </source>
</evidence>
<organism evidence="1 2">
    <name type="scientific">Dreissena polymorpha</name>
    <name type="common">Zebra mussel</name>
    <name type="synonym">Mytilus polymorpha</name>
    <dbReference type="NCBI Taxonomy" id="45954"/>
    <lineage>
        <taxon>Eukaryota</taxon>
        <taxon>Metazoa</taxon>
        <taxon>Spiralia</taxon>
        <taxon>Lophotrochozoa</taxon>
        <taxon>Mollusca</taxon>
        <taxon>Bivalvia</taxon>
        <taxon>Autobranchia</taxon>
        <taxon>Heteroconchia</taxon>
        <taxon>Euheterodonta</taxon>
        <taxon>Imparidentia</taxon>
        <taxon>Neoheterodontei</taxon>
        <taxon>Myida</taxon>
        <taxon>Dreissenoidea</taxon>
        <taxon>Dreissenidae</taxon>
        <taxon>Dreissena</taxon>
    </lineage>
</organism>